<evidence type="ECO:0008006" key="8">
    <source>
        <dbReference type="Google" id="ProtNLM"/>
    </source>
</evidence>
<dbReference type="Pfam" id="PF07264">
    <property type="entry name" value="EI24"/>
    <property type="match status" value="1"/>
</dbReference>
<evidence type="ECO:0000256" key="3">
    <source>
        <dbReference type="ARBA" id="ARBA00022989"/>
    </source>
</evidence>
<reference evidence="6 7" key="1">
    <citation type="submission" date="2016-10" db="EMBL/GenBank/DDBJ databases">
        <title>Complete Genome Sequence of the Nonylphenol-Degrading Bacterium Sphingobium cloacae JCM 10874T.</title>
        <authorList>
            <person name="Ootsuka M."/>
            <person name="Nishizawa T."/>
            <person name="Ohta H."/>
        </authorList>
    </citation>
    <scope>NUCLEOTIDE SEQUENCE [LARGE SCALE GENOMIC DNA]</scope>
    <source>
        <strain evidence="6 7">JCM 10874</strain>
    </source>
</reference>
<organism evidence="6 7">
    <name type="scientific">Sphingobium cloacae</name>
    <dbReference type="NCBI Taxonomy" id="120107"/>
    <lineage>
        <taxon>Bacteria</taxon>
        <taxon>Pseudomonadati</taxon>
        <taxon>Pseudomonadota</taxon>
        <taxon>Alphaproteobacteria</taxon>
        <taxon>Sphingomonadales</taxon>
        <taxon>Sphingomonadaceae</taxon>
        <taxon>Sphingobium</taxon>
    </lineage>
</organism>
<dbReference type="RefSeq" id="WP_066517882.1">
    <property type="nucleotide sequence ID" value="NZ_AP017655.1"/>
</dbReference>
<keyword evidence="7" id="KW-1185">Reference proteome</keyword>
<accession>A0A1E1F3Y9</accession>
<keyword evidence="3 5" id="KW-1133">Transmembrane helix</keyword>
<dbReference type="OrthoDB" id="5421146at2"/>
<evidence type="ECO:0000256" key="1">
    <source>
        <dbReference type="ARBA" id="ARBA00004141"/>
    </source>
</evidence>
<dbReference type="InterPro" id="IPR059112">
    <property type="entry name" value="CysZ/EI24"/>
</dbReference>
<feature type="transmembrane region" description="Helical" evidence="5">
    <location>
        <begin position="134"/>
        <end position="159"/>
    </location>
</feature>
<protein>
    <recommendedName>
        <fullName evidence="8">Cysteine biosynthesis protein</fullName>
    </recommendedName>
</protein>
<dbReference type="Proteomes" id="UP000218272">
    <property type="component" value="Chromosome SCLO_1"/>
</dbReference>
<dbReference type="AlphaFoldDB" id="A0A1E1F3Y9"/>
<dbReference type="EMBL" id="AP017655">
    <property type="protein sequence ID" value="BAV65151.1"/>
    <property type="molecule type" value="Genomic_DNA"/>
</dbReference>
<evidence type="ECO:0000256" key="5">
    <source>
        <dbReference type="SAM" id="Phobius"/>
    </source>
</evidence>
<evidence type="ECO:0000256" key="4">
    <source>
        <dbReference type="ARBA" id="ARBA00023136"/>
    </source>
</evidence>
<keyword evidence="4 5" id="KW-0472">Membrane</keyword>
<feature type="transmembrane region" description="Helical" evidence="5">
    <location>
        <begin position="64"/>
        <end position="87"/>
    </location>
</feature>
<proteinExistence type="predicted"/>
<comment type="subcellular location">
    <subcellularLocation>
        <location evidence="1">Membrane</location>
        <topology evidence="1">Multi-pass membrane protein</topology>
    </subcellularLocation>
</comment>
<sequence>MVIAAALRAFPILFHAATRRLLLKSLAWTLLIFLALGGALWGVFHLVRLHFDWGGGGLAEAAATALAMVPLGWLLFRAVAMAVMGFYADEIVMAVERDSYPQAAREARPMGPARSLRFALASLGRTLGWNIAALPAYLVLIITGVGSIGLFLALNAYLLGRDLADMVQPRHPSLPPIPRGSRWLMGLVSALLLIPPFVNLLAPVWSAAMAVHMLHGVRRKSA</sequence>
<evidence type="ECO:0000313" key="7">
    <source>
        <dbReference type="Proteomes" id="UP000218272"/>
    </source>
</evidence>
<feature type="transmembrane region" description="Helical" evidence="5">
    <location>
        <begin position="21"/>
        <end position="44"/>
    </location>
</feature>
<feature type="transmembrane region" description="Helical" evidence="5">
    <location>
        <begin position="183"/>
        <end position="211"/>
    </location>
</feature>
<evidence type="ECO:0000256" key="2">
    <source>
        <dbReference type="ARBA" id="ARBA00022692"/>
    </source>
</evidence>
<dbReference type="KEGG" id="sclo:SCLO_1021110"/>
<evidence type="ECO:0000313" key="6">
    <source>
        <dbReference type="EMBL" id="BAV65151.1"/>
    </source>
</evidence>
<name>A0A1E1F3Y9_9SPHN</name>
<keyword evidence="2 5" id="KW-0812">Transmembrane</keyword>
<gene>
    <name evidence="6" type="ORF">SCLO_1021110</name>
</gene>